<gene>
    <name evidence="1" type="ORF">RFULGI_LOCUS7630</name>
</gene>
<name>A0A9N9D6C7_9GLOM</name>
<evidence type="ECO:0000313" key="1">
    <source>
        <dbReference type="EMBL" id="CAG8628495.1"/>
    </source>
</evidence>
<dbReference type="AlphaFoldDB" id="A0A9N9D6C7"/>
<dbReference type="EMBL" id="CAJVPZ010011292">
    <property type="protein sequence ID" value="CAG8628495.1"/>
    <property type="molecule type" value="Genomic_DNA"/>
</dbReference>
<keyword evidence="2" id="KW-1185">Reference proteome</keyword>
<protein>
    <submittedName>
        <fullName evidence="1">5300_t:CDS:1</fullName>
    </submittedName>
</protein>
<accession>A0A9N9D6C7</accession>
<sequence length="61" mass="6907">MSSNPFSEKIPFRPGNPTHLLNFMCLDDEGLILLDEKALRILKKVEEPIAIITVDVNEIID</sequence>
<comment type="caution">
    <text evidence="1">The sequence shown here is derived from an EMBL/GenBank/DDBJ whole genome shotgun (WGS) entry which is preliminary data.</text>
</comment>
<dbReference type="Proteomes" id="UP000789396">
    <property type="component" value="Unassembled WGS sequence"/>
</dbReference>
<dbReference type="OrthoDB" id="2135133at2759"/>
<organism evidence="1 2">
    <name type="scientific">Racocetra fulgida</name>
    <dbReference type="NCBI Taxonomy" id="60492"/>
    <lineage>
        <taxon>Eukaryota</taxon>
        <taxon>Fungi</taxon>
        <taxon>Fungi incertae sedis</taxon>
        <taxon>Mucoromycota</taxon>
        <taxon>Glomeromycotina</taxon>
        <taxon>Glomeromycetes</taxon>
        <taxon>Diversisporales</taxon>
        <taxon>Gigasporaceae</taxon>
        <taxon>Racocetra</taxon>
    </lineage>
</organism>
<evidence type="ECO:0000313" key="2">
    <source>
        <dbReference type="Proteomes" id="UP000789396"/>
    </source>
</evidence>
<proteinExistence type="predicted"/>
<reference evidence="1" key="1">
    <citation type="submission" date="2021-06" db="EMBL/GenBank/DDBJ databases">
        <authorList>
            <person name="Kallberg Y."/>
            <person name="Tangrot J."/>
            <person name="Rosling A."/>
        </authorList>
    </citation>
    <scope>NUCLEOTIDE SEQUENCE</scope>
    <source>
        <strain evidence="1">IN212</strain>
    </source>
</reference>